<dbReference type="PANTHER" id="PTHR36582:SF2">
    <property type="entry name" value="ANTITOXIN PARD"/>
    <property type="match status" value="1"/>
</dbReference>
<dbReference type="Proteomes" id="UP000191901">
    <property type="component" value="Chromosome"/>
</dbReference>
<keyword evidence="4" id="KW-1185">Reference proteome</keyword>
<accession>A0A1Z3HP03</accession>
<dbReference type="InterPro" id="IPR010985">
    <property type="entry name" value="Ribbon_hlx_hlx"/>
</dbReference>
<evidence type="ECO:0000313" key="4">
    <source>
        <dbReference type="Proteomes" id="UP000191901"/>
    </source>
</evidence>
<dbReference type="AlphaFoldDB" id="A0A1Z3HP03"/>
<keyword evidence="2" id="KW-1277">Toxin-antitoxin system</keyword>
<sequence>MTTFTVSLPEALTAYLQARIDSGEFSTADAYIQALIQQDKARQEHLEPLLLEGLESGEATPMTAADWETIRSNVRKNQSDQSQHG</sequence>
<protein>
    <submittedName>
        <fullName evidence="3">Antitoxin ParD4</fullName>
    </submittedName>
</protein>
<dbReference type="InterPro" id="IPR038296">
    <property type="entry name" value="ParD_sf"/>
</dbReference>
<reference evidence="3 4" key="1">
    <citation type="journal article" date="2016" name="Biochim. Biophys. Acta">
        <title>Characterization of red-shifted phycobilisomes isolated from the chlorophyll f-containing cyanobacterium Halomicronema hongdechloris.</title>
        <authorList>
            <person name="Li Y."/>
            <person name="Lin Y."/>
            <person name="Garvey C.J."/>
            <person name="Birch D."/>
            <person name="Corkery R.W."/>
            <person name="Loughlin P.C."/>
            <person name="Scheer H."/>
            <person name="Willows R.D."/>
            <person name="Chen M."/>
        </authorList>
    </citation>
    <scope>NUCLEOTIDE SEQUENCE [LARGE SCALE GENOMIC DNA]</scope>
    <source>
        <strain evidence="3 4">C2206</strain>
    </source>
</reference>
<dbReference type="STRING" id="1641165.XM38_08750"/>
<evidence type="ECO:0000313" key="3">
    <source>
        <dbReference type="EMBL" id="ASC72025.1"/>
    </source>
</evidence>
<dbReference type="OrthoDB" id="515108at2"/>
<dbReference type="SUPFAM" id="SSF47598">
    <property type="entry name" value="Ribbon-helix-helix"/>
    <property type="match status" value="1"/>
</dbReference>
<dbReference type="EMBL" id="CP021983">
    <property type="protein sequence ID" value="ASC72025.1"/>
    <property type="molecule type" value="Genomic_DNA"/>
</dbReference>
<dbReference type="PANTHER" id="PTHR36582">
    <property type="entry name" value="ANTITOXIN PARD"/>
    <property type="match status" value="1"/>
</dbReference>
<name>A0A1Z3HP03_9CYAN</name>
<gene>
    <name evidence="3" type="primary">parD4</name>
    <name evidence="3" type="ORF">XM38_029790</name>
</gene>
<dbReference type="KEGG" id="hhg:XM38_029790"/>
<comment type="similarity">
    <text evidence="1">Belongs to the ParD antitoxin family.</text>
</comment>
<evidence type="ECO:0000256" key="2">
    <source>
        <dbReference type="ARBA" id="ARBA00022649"/>
    </source>
</evidence>
<dbReference type="GO" id="GO:0006355">
    <property type="term" value="P:regulation of DNA-templated transcription"/>
    <property type="evidence" value="ECO:0007669"/>
    <property type="project" value="InterPro"/>
</dbReference>
<dbReference type="InterPro" id="IPR022789">
    <property type="entry name" value="ParD"/>
</dbReference>
<evidence type="ECO:0000256" key="1">
    <source>
        <dbReference type="ARBA" id="ARBA00008580"/>
    </source>
</evidence>
<dbReference type="Gene3D" id="6.10.10.120">
    <property type="entry name" value="Antitoxin ParD1-like"/>
    <property type="match status" value="1"/>
</dbReference>
<organism evidence="3 4">
    <name type="scientific">Halomicronema hongdechloris C2206</name>
    <dbReference type="NCBI Taxonomy" id="1641165"/>
    <lineage>
        <taxon>Bacteria</taxon>
        <taxon>Bacillati</taxon>
        <taxon>Cyanobacteriota</taxon>
        <taxon>Cyanophyceae</taxon>
        <taxon>Nodosilineales</taxon>
        <taxon>Nodosilineaceae</taxon>
        <taxon>Halomicronema</taxon>
    </lineage>
</organism>
<dbReference type="RefSeq" id="WP_080807813.1">
    <property type="nucleotide sequence ID" value="NZ_CP021983.2"/>
</dbReference>
<proteinExistence type="inferred from homology"/>